<evidence type="ECO:0000313" key="1">
    <source>
        <dbReference type="EMBL" id="WCT09835.1"/>
    </source>
</evidence>
<name>A0ABY7T0X6_9SPHI</name>
<dbReference type="EMBL" id="CP117167">
    <property type="protein sequence ID" value="WCT09835.1"/>
    <property type="molecule type" value="Genomic_DNA"/>
</dbReference>
<proteinExistence type="predicted"/>
<dbReference type="InterPro" id="IPR011008">
    <property type="entry name" value="Dimeric_a/b-barrel"/>
</dbReference>
<keyword evidence="2" id="KW-1185">Reference proteome</keyword>
<dbReference type="Proteomes" id="UP001216139">
    <property type="component" value="Chromosome"/>
</dbReference>
<dbReference type="Gene3D" id="3.30.70.100">
    <property type="match status" value="1"/>
</dbReference>
<organism evidence="1 2">
    <name type="scientific">Mucilaginibacter jinjuensis</name>
    <dbReference type="NCBI Taxonomy" id="1176721"/>
    <lineage>
        <taxon>Bacteria</taxon>
        <taxon>Pseudomonadati</taxon>
        <taxon>Bacteroidota</taxon>
        <taxon>Sphingobacteriia</taxon>
        <taxon>Sphingobacteriales</taxon>
        <taxon>Sphingobacteriaceae</taxon>
        <taxon>Mucilaginibacter</taxon>
    </lineage>
</organism>
<evidence type="ECO:0008006" key="3">
    <source>
        <dbReference type="Google" id="ProtNLM"/>
    </source>
</evidence>
<sequence>MEQIFIDRFIVPQSAKAEFTERMQINRDFIKSQPGFITDDAYERTDADGNFICITIAVWASENALSNAKALVQAEYQKQGFNLPAMLERLNIKMDRGQYNRLDTNK</sequence>
<reference evidence="1 2" key="1">
    <citation type="submission" date="2023-02" db="EMBL/GenBank/DDBJ databases">
        <title>Genome sequence of Mucilaginibacter jinjuensis strain KACC 16571.</title>
        <authorList>
            <person name="Kim S."/>
            <person name="Heo J."/>
            <person name="Kwon S.-W."/>
        </authorList>
    </citation>
    <scope>NUCLEOTIDE SEQUENCE [LARGE SCALE GENOMIC DNA]</scope>
    <source>
        <strain evidence="1 2">KACC 16571</strain>
    </source>
</reference>
<dbReference type="RefSeq" id="WP_273627928.1">
    <property type="nucleotide sequence ID" value="NZ_CP117167.1"/>
</dbReference>
<protein>
    <recommendedName>
        <fullName evidence="3">Antibiotic biosynthesis monooxygenase</fullName>
    </recommendedName>
</protein>
<evidence type="ECO:0000313" key="2">
    <source>
        <dbReference type="Proteomes" id="UP001216139"/>
    </source>
</evidence>
<dbReference type="SUPFAM" id="SSF54909">
    <property type="entry name" value="Dimeric alpha+beta barrel"/>
    <property type="match status" value="1"/>
</dbReference>
<gene>
    <name evidence="1" type="ORF">PQO05_13965</name>
</gene>
<accession>A0ABY7T0X6</accession>